<name>A0A7W2JZQ8_9PSED</name>
<dbReference type="EMBL" id="JACGDE010000026">
    <property type="protein sequence ID" value="MBA6068184.1"/>
    <property type="molecule type" value="Genomic_DNA"/>
</dbReference>
<proteinExistence type="predicted"/>
<comment type="caution">
    <text evidence="1">The sequence shown here is derived from an EMBL/GenBank/DDBJ whole genome shotgun (WGS) entry which is preliminary data.</text>
</comment>
<dbReference type="RefSeq" id="WP_182324975.1">
    <property type="nucleotide sequence ID" value="NZ_JACGDE010000026.1"/>
</dbReference>
<sequence length="107" mass="11967">MEKAELIRALIKAGRAGDLLAFVEGESPYLTDASQGVPESPWLRRIWVLVVTHLRFVTRYGEVTKSQIDDGQVLSPYPAEFQLWLAAGAPGIALEDLQAYVREHPFE</sequence>
<evidence type="ECO:0000313" key="1">
    <source>
        <dbReference type="EMBL" id="MBA6068184.1"/>
    </source>
</evidence>
<protein>
    <submittedName>
        <fullName evidence="1">Uncharacterized protein</fullName>
    </submittedName>
</protein>
<organism evidence="1 2">
    <name type="scientific">Pseudomonas mosselii</name>
    <dbReference type="NCBI Taxonomy" id="78327"/>
    <lineage>
        <taxon>Bacteria</taxon>
        <taxon>Pseudomonadati</taxon>
        <taxon>Pseudomonadota</taxon>
        <taxon>Gammaproteobacteria</taxon>
        <taxon>Pseudomonadales</taxon>
        <taxon>Pseudomonadaceae</taxon>
        <taxon>Pseudomonas</taxon>
    </lineage>
</organism>
<dbReference type="AlphaFoldDB" id="A0A7W2JZQ8"/>
<gene>
    <name evidence="1" type="ORF">H4C75_25945</name>
</gene>
<dbReference type="Proteomes" id="UP000541770">
    <property type="component" value="Unassembled WGS sequence"/>
</dbReference>
<accession>A0A7W2JZQ8</accession>
<evidence type="ECO:0000313" key="2">
    <source>
        <dbReference type="Proteomes" id="UP000541770"/>
    </source>
</evidence>
<reference evidence="1 2" key="1">
    <citation type="submission" date="2020-07" db="EMBL/GenBank/DDBJ databases">
        <title>Diversity of carbapenemase encoding genes among Pseudomonas putida group clinical isolates in a tertiary Brazilian hospital.</title>
        <authorList>
            <person name="Alberto-Lei F."/>
            <person name="Nodari C.S."/>
            <person name="Streling A.P."/>
            <person name="Paulino J.T."/>
            <person name="Bessa-Neto F.O."/>
            <person name="Cayo R."/>
            <person name="Gales A.C."/>
        </authorList>
    </citation>
    <scope>NUCLEOTIDE SEQUENCE [LARGE SCALE GENOMIC DNA]</scope>
    <source>
        <strain evidence="1 2">14802</strain>
    </source>
</reference>